<evidence type="ECO:0000256" key="2">
    <source>
        <dbReference type="ARBA" id="ARBA00023163"/>
    </source>
</evidence>
<feature type="domain" description="ANTAR" evidence="3">
    <location>
        <begin position="157"/>
        <end position="217"/>
    </location>
</feature>
<gene>
    <name evidence="4" type="ORF">J0695_01260</name>
</gene>
<dbReference type="Proteomes" id="UP000664167">
    <property type="component" value="Unassembled WGS sequence"/>
</dbReference>
<dbReference type="InterPro" id="IPR036388">
    <property type="entry name" value="WH-like_DNA-bd_sf"/>
</dbReference>
<dbReference type="SMART" id="SM01012">
    <property type="entry name" value="ANTAR"/>
    <property type="match status" value="1"/>
</dbReference>
<keyword evidence="5" id="KW-1185">Reference proteome</keyword>
<dbReference type="InterPro" id="IPR029016">
    <property type="entry name" value="GAF-like_dom_sf"/>
</dbReference>
<proteinExistence type="predicted"/>
<accession>A0A939F1G0</accession>
<name>A0A939F1G0_9ACTN</name>
<dbReference type="SUPFAM" id="SSF55781">
    <property type="entry name" value="GAF domain-like"/>
    <property type="match status" value="1"/>
</dbReference>
<dbReference type="EMBL" id="JAFLRJ010000007">
    <property type="protein sequence ID" value="MBO0510445.1"/>
    <property type="molecule type" value="Genomic_DNA"/>
</dbReference>
<dbReference type="Gene3D" id="1.10.10.10">
    <property type="entry name" value="Winged helix-like DNA-binding domain superfamily/Winged helix DNA-binding domain"/>
    <property type="match status" value="1"/>
</dbReference>
<dbReference type="RefSeq" id="WP_206959258.1">
    <property type="nucleotide sequence ID" value="NZ_BAAAJJ010000008.1"/>
</dbReference>
<evidence type="ECO:0000256" key="1">
    <source>
        <dbReference type="ARBA" id="ARBA00023015"/>
    </source>
</evidence>
<dbReference type="GO" id="GO:0003723">
    <property type="term" value="F:RNA binding"/>
    <property type="evidence" value="ECO:0007669"/>
    <property type="project" value="InterPro"/>
</dbReference>
<evidence type="ECO:0000259" key="3">
    <source>
        <dbReference type="SMART" id="SM01012"/>
    </source>
</evidence>
<comment type="caution">
    <text evidence="4">The sequence shown here is derived from an EMBL/GenBank/DDBJ whole genome shotgun (WGS) entry which is preliminary data.</text>
</comment>
<keyword evidence="1" id="KW-0805">Transcription regulation</keyword>
<dbReference type="InterPro" id="IPR005561">
    <property type="entry name" value="ANTAR"/>
</dbReference>
<organism evidence="4 5">
    <name type="scientific">Streptomyces beijiangensis</name>
    <dbReference type="NCBI Taxonomy" id="163361"/>
    <lineage>
        <taxon>Bacteria</taxon>
        <taxon>Bacillati</taxon>
        <taxon>Actinomycetota</taxon>
        <taxon>Actinomycetes</taxon>
        <taxon>Kitasatosporales</taxon>
        <taxon>Streptomycetaceae</taxon>
        <taxon>Streptomyces</taxon>
    </lineage>
</organism>
<dbReference type="Gene3D" id="3.30.450.40">
    <property type="match status" value="1"/>
</dbReference>
<keyword evidence="2" id="KW-0804">Transcription</keyword>
<evidence type="ECO:0000313" key="4">
    <source>
        <dbReference type="EMBL" id="MBO0510445.1"/>
    </source>
</evidence>
<dbReference type="AlphaFoldDB" id="A0A939F1G0"/>
<protein>
    <submittedName>
        <fullName evidence="4">ANTAR domain-containing protein</fullName>
    </submittedName>
</protein>
<evidence type="ECO:0000313" key="5">
    <source>
        <dbReference type="Proteomes" id="UP000664167"/>
    </source>
</evidence>
<reference evidence="4" key="1">
    <citation type="submission" date="2021-03" db="EMBL/GenBank/DDBJ databases">
        <title>Streptomyces poriferae sp. nov., a novel marine sponge-derived Actinobacteria species with anti-MRSA activity.</title>
        <authorList>
            <person name="Sandoval-Powers M."/>
            <person name="Kralova S."/>
            <person name="Nguyen G.-S."/>
            <person name="Fawwal D."/>
            <person name="Degnes K."/>
            <person name="Klinkenberg G."/>
            <person name="Sletta H."/>
            <person name="Wentzel A."/>
            <person name="Liles M.R."/>
        </authorList>
    </citation>
    <scope>NUCLEOTIDE SEQUENCE</scope>
    <source>
        <strain evidence="4">DSM 41794</strain>
    </source>
</reference>
<sequence>MTKVLCFLEEDDSAGGVDAAAAAGAAALDVSGLAVSLTATESGLEPVACSSDTARSFEDAQFTLGEGPGVNAARTGTVVCVGDLTNERPDRWPLLLRELMGLRVRSVFCFPMALGAIRIGVLSATRHTASRFTPEQMDDSLALAAALTTRYLATMDEVPDHADALDFPESLEHAVIHQATGMVSVQLELPLSQALLRLRAHAYSTGRPITDMAHDIVNRRLRLSPTGDSTPPSLPVKD</sequence>